<reference evidence="2 3" key="1">
    <citation type="journal article" date="2016" name="Front. Microbiol.">
        <title>Genomic Resource of Rice Seed Associated Bacteria.</title>
        <authorList>
            <person name="Midha S."/>
            <person name="Bansal K."/>
            <person name="Sharma S."/>
            <person name="Kumar N."/>
            <person name="Patil P.P."/>
            <person name="Chaudhry V."/>
            <person name="Patil P.B."/>
        </authorList>
    </citation>
    <scope>NUCLEOTIDE SEQUENCE [LARGE SCALE GENOMIC DNA]</scope>
    <source>
        <strain evidence="2 3">NS331</strain>
    </source>
</reference>
<dbReference type="EMBL" id="LDSL01000117">
    <property type="protein sequence ID" value="KTT17045.1"/>
    <property type="molecule type" value="Genomic_DNA"/>
</dbReference>
<sequence length="156" mass="17237">MKFRPRIARGLLALFGGTLLLGSLTACAGRHGWHEAGADGGAMRAHMVERIGRKLDLDADQRQRLDTLAAQLQRQRQAVRGDTADARAPWRALFAGPTFDQAAATRLVEEKTAAVRSGSPEVIAALADFYDHLRPAQQQQVRDFIERRGGRWSRHG</sequence>
<dbReference type="PROSITE" id="PS51257">
    <property type="entry name" value="PROKAR_LIPOPROTEIN"/>
    <property type="match status" value="1"/>
</dbReference>
<organism evidence="2 3">
    <name type="scientific">Pseudacidovorax intermedius</name>
    <dbReference type="NCBI Taxonomy" id="433924"/>
    <lineage>
        <taxon>Bacteria</taxon>
        <taxon>Pseudomonadati</taxon>
        <taxon>Pseudomonadota</taxon>
        <taxon>Betaproteobacteria</taxon>
        <taxon>Burkholderiales</taxon>
        <taxon>Comamonadaceae</taxon>
        <taxon>Pseudacidovorax</taxon>
    </lineage>
</organism>
<dbReference type="CDD" id="cd09916">
    <property type="entry name" value="CpxP_like"/>
    <property type="match status" value="1"/>
</dbReference>
<dbReference type="InterPro" id="IPR012899">
    <property type="entry name" value="LTXXQ"/>
</dbReference>
<keyword evidence="1" id="KW-0732">Signal</keyword>
<dbReference type="AlphaFoldDB" id="A0A147GQD1"/>
<keyword evidence="3" id="KW-1185">Reference proteome</keyword>
<feature type="signal peptide" evidence="1">
    <location>
        <begin position="1"/>
        <end position="28"/>
    </location>
</feature>
<feature type="chain" id="PRO_5007546536" description="LTXXQ motif family protein" evidence="1">
    <location>
        <begin position="29"/>
        <end position="156"/>
    </location>
</feature>
<proteinExistence type="predicted"/>
<dbReference type="RefSeq" id="WP_058643260.1">
    <property type="nucleotide sequence ID" value="NZ_LDSL01000117.1"/>
</dbReference>
<dbReference type="Gene3D" id="1.20.120.1490">
    <property type="match status" value="1"/>
</dbReference>
<dbReference type="InterPro" id="IPR025961">
    <property type="entry name" value="Metal_resist"/>
</dbReference>
<dbReference type="Proteomes" id="UP000072741">
    <property type="component" value="Unassembled WGS sequence"/>
</dbReference>
<dbReference type="OrthoDB" id="8908552at2"/>
<evidence type="ECO:0000313" key="2">
    <source>
        <dbReference type="EMBL" id="KTT17045.1"/>
    </source>
</evidence>
<name>A0A147GQD1_9BURK</name>
<accession>A0A147GQD1</accession>
<dbReference type="GO" id="GO:0042597">
    <property type="term" value="C:periplasmic space"/>
    <property type="evidence" value="ECO:0007669"/>
    <property type="project" value="InterPro"/>
</dbReference>
<comment type="caution">
    <text evidence="2">The sequence shown here is derived from an EMBL/GenBank/DDBJ whole genome shotgun (WGS) entry which is preliminary data.</text>
</comment>
<evidence type="ECO:0000313" key="3">
    <source>
        <dbReference type="Proteomes" id="UP000072741"/>
    </source>
</evidence>
<dbReference type="Pfam" id="PF13801">
    <property type="entry name" value="Metal_resist"/>
    <property type="match status" value="1"/>
</dbReference>
<protein>
    <recommendedName>
        <fullName evidence="4">LTXXQ motif family protein</fullName>
    </recommendedName>
</protein>
<evidence type="ECO:0008006" key="4">
    <source>
        <dbReference type="Google" id="ProtNLM"/>
    </source>
</evidence>
<evidence type="ECO:0000256" key="1">
    <source>
        <dbReference type="SAM" id="SignalP"/>
    </source>
</evidence>
<gene>
    <name evidence="2" type="ORF">NS331_17605</name>
</gene>